<evidence type="ECO:0000313" key="2">
    <source>
        <dbReference type="Proteomes" id="UP001060085"/>
    </source>
</evidence>
<proteinExistence type="predicted"/>
<organism evidence="1 2">
    <name type="scientific">Catharanthus roseus</name>
    <name type="common">Madagascar periwinkle</name>
    <name type="synonym">Vinca rosea</name>
    <dbReference type="NCBI Taxonomy" id="4058"/>
    <lineage>
        <taxon>Eukaryota</taxon>
        <taxon>Viridiplantae</taxon>
        <taxon>Streptophyta</taxon>
        <taxon>Embryophyta</taxon>
        <taxon>Tracheophyta</taxon>
        <taxon>Spermatophyta</taxon>
        <taxon>Magnoliopsida</taxon>
        <taxon>eudicotyledons</taxon>
        <taxon>Gunneridae</taxon>
        <taxon>Pentapetalae</taxon>
        <taxon>asterids</taxon>
        <taxon>lamiids</taxon>
        <taxon>Gentianales</taxon>
        <taxon>Apocynaceae</taxon>
        <taxon>Rauvolfioideae</taxon>
        <taxon>Vinceae</taxon>
        <taxon>Catharanthinae</taxon>
        <taxon>Catharanthus</taxon>
    </lineage>
</organism>
<protein>
    <submittedName>
        <fullName evidence="1">Uncharacterized protein</fullName>
    </submittedName>
</protein>
<accession>A0ACC0B3S3</accession>
<name>A0ACC0B3S3_CATRO</name>
<dbReference type="Proteomes" id="UP001060085">
    <property type="component" value="Linkage Group LG04"/>
</dbReference>
<dbReference type="EMBL" id="CM044704">
    <property type="protein sequence ID" value="KAI5667306.1"/>
    <property type="molecule type" value="Genomic_DNA"/>
</dbReference>
<gene>
    <name evidence="1" type="ORF">M9H77_17159</name>
</gene>
<evidence type="ECO:0000313" key="1">
    <source>
        <dbReference type="EMBL" id="KAI5667306.1"/>
    </source>
</evidence>
<comment type="caution">
    <text evidence="1">The sequence shown here is derived from an EMBL/GenBank/DDBJ whole genome shotgun (WGS) entry which is preliminary data.</text>
</comment>
<sequence>MVNRLKDDLSPIPVPCLLNYFLPLCLQSIMNVCDVKRFSTLYSLGSRRKILRMRLLMSYLFLLNRKDNEGSSPILMEMLIKAGNKEKGIKRSSLETGVRVAWCFKFNTLHGPLYLALPLDTISWLYLTERSHNIFSDVQSSLAI</sequence>
<reference evidence="2" key="1">
    <citation type="journal article" date="2023" name="Nat. Plants">
        <title>Single-cell RNA sequencing provides a high-resolution roadmap for understanding the multicellular compartmentation of specialized metabolism.</title>
        <authorList>
            <person name="Sun S."/>
            <person name="Shen X."/>
            <person name="Li Y."/>
            <person name="Li Y."/>
            <person name="Wang S."/>
            <person name="Li R."/>
            <person name="Zhang H."/>
            <person name="Shen G."/>
            <person name="Guo B."/>
            <person name="Wei J."/>
            <person name="Xu J."/>
            <person name="St-Pierre B."/>
            <person name="Chen S."/>
            <person name="Sun C."/>
        </authorList>
    </citation>
    <scope>NUCLEOTIDE SEQUENCE [LARGE SCALE GENOMIC DNA]</scope>
</reference>
<keyword evidence="2" id="KW-1185">Reference proteome</keyword>